<gene>
    <name evidence="1" type="ORF">Prudu_000216</name>
</gene>
<organism evidence="1">
    <name type="scientific">Prunus dulcis</name>
    <name type="common">Almond</name>
    <name type="synonym">Amygdalus dulcis</name>
    <dbReference type="NCBI Taxonomy" id="3755"/>
    <lineage>
        <taxon>Eukaryota</taxon>
        <taxon>Viridiplantae</taxon>
        <taxon>Streptophyta</taxon>
        <taxon>Embryophyta</taxon>
        <taxon>Tracheophyta</taxon>
        <taxon>Spermatophyta</taxon>
        <taxon>Magnoliopsida</taxon>
        <taxon>eudicotyledons</taxon>
        <taxon>Gunneridae</taxon>
        <taxon>Pentapetalae</taxon>
        <taxon>rosids</taxon>
        <taxon>fabids</taxon>
        <taxon>Rosales</taxon>
        <taxon>Rosaceae</taxon>
        <taxon>Amygdaloideae</taxon>
        <taxon>Amygdaleae</taxon>
        <taxon>Prunus</taxon>
    </lineage>
</organism>
<reference evidence="1" key="1">
    <citation type="journal article" date="2019" name="Science">
        <title>Mutation of a bHLH transcription factor allowed almond domestication.</title>
        <authorList>
            <person name="Sanchez-Perez R."/>
            <person name="Pavan S."/>
            <person name="Mazzeo R."/>
            <person name="Moldovan C."/>
            <person name="Aiese Cigliano R."/>
            <person name="Del Cueto J."/>
            <person name="Ricciardi F."/>
            <person name="Lotti C."/>
            <person name="Ricciardi L."/>
            <person name="Dicenta F."/>
            <person name="Lopez-Marques R.L."/>
            <person name="Lindberg Moller B."/>
        </authorList>
    </citation>
    <scope>NUCLEOTIDE SEQUENCE</scope>
</reference>
<dbReference type="InterPro" id="IPR027443">
    <property type="entry name" value="IPNS-like_sf"/>
</dbReference>
<proteinExistence type="predicted"/>
<dbReference type="AlphaFoldDB" id="A0A4Y1QKU9"/>
<name>A0A4Y1QKU9_PRUDU</name>
<evidence type="ECO:0000313" key="1">
    <source>
        <dbReference type="EMBL" id="BBG92468.1"/>
    </source>
</evidence>
<accession>A0A4Y1QKU9</accession>
<evidence type="ECO:0008006" key="2">
    <source>
        <dbReference type="Google" id="ProtNLM"/>
    </source>
</evidence>
<sequence length="101" mass="11668">MSEVKTFDDTKEGVKGLVDAGITQVPRIFHQPVDQYPVNNTCDSEPTKTQLKIPVIDLEGLEYDKIQPNARRLLPKLERHQRLGAFSKLPIMAYLLMFWKR</sequence>
<protein>
    <recommendedName>
        <fullName evidence="2">2-oxoglutarate and Fe(II)-dependent oxygenase superfamily protein</fullName>
    </recommendedName>
</protein>
<dbReference type="EMBL" id="AP019297">
    <property type="protein sequence ID" value="BBG92468.1"/>
    <property type="molecule type" value="Genomic_DNA"/>
</dbReference>
<dbReference type="Gene3D" id="2.60.120.330">
    <property type="entry name" value="B-lactam Antibiotic, Isopenicillin N Synthase, Chain"/>
    <property type="match status" value="1"/>
</dbReference>